<dbReference type="GO" id="GO:0016301">
    <property type="term" value="F:kinase activity"/>
    <property type="evidence" value="ECO:0007669"/>
    <property type="project" value="UniProtKB-KW"/>
</dbReference>
<evidence type="ECO:0000313" key="14">
    <source>
        <dbReference type="EMBL" id="GAA0467281.1"/>
    </source>
</evidence>
<evidence type="ECO:0000313" key="15">
    <source>
        <dbReference type="Proteomes" id="UP001499895"/>
    </source>
</evidence>
<evidence type="ECO:0000259" key="12">
    <source>
        <dbReference type="PROSITE" id="PS50109"/>
    </source>
</evidence>
<evidence type="ECO:0000256" key="11">
    <source>
        <dbReference type="SAM" id="Phobius"/>
    </source>
</evidence>
<dbReference type="InterPro" id="IPR003660">
    <property type="entry name" value="HAMP_dom"/>
</dbReference>
<dbReference type="InterPro" id="IPR036097">
    <property type="entry name" value="HisK_dim/P_sf"/>
</dbReference>
<keyword evidence="5" id="KW-0808">Transferase</keyword>
<dbReference type="CDD" id="cd00075">
    <property type="entry name" value="HATPase"/>
    <property type="match status" value="1"/>
</dbReference>
<dbReference type="InterPro" id="IPR050428">
    <property type="entry name" value="TCS_sensor_his_kinase"/>
</dbReference>
<feature type="transmembrane region" description="Helical" evidence="11">
    <location>
        <begin position="206"/>
        <end position="229"/>
    </location>
</feature>
<dbReference type="InterPro" id="IPR036890">
    <property type="entry name" value="HATPase_C_sf"/>
</dbReference>
<dbReference type="InterPro" id="IPR003661">
    <property type="entry name" value="HisK_dim/P_dom"/>
</dbReference>
<keyword evidence="6 11" id="KW-0812">Transmembrane</keyword>
<evidence type="ECO:0000256" key="8">
    <source>
        <dbReference type="ARBA" id="ARBA00022989"/>
    </source>
</evidence>
<dbReference type="Gene3D" id="1.10.287.130">
    <property type="match status" value="1"/>
</dbReference>
<dbReference type="Pfam" id="PF00512">
    <property type="entry name" value="HisKA"/>
    <property type="match status" value="1"/>
</dbReference>
<evidence type="ECO:0000256" key="4">
    <source>
        <dbReference type="ARBA" id="ARBA00022553"/>
    </source>
</evidence>
<feature type="domain" description="HAMP" evidence="13">
    <location>
        <begin position="231"/>
        <end position="284"/>
    </location>
</feature>
<keyword evidence="8 11" id="KW-1133">Transmembrane helix</keyword>
<comment type="caution">
    <text evidence="14">The sequence shown here is derived from an EMBL/GenBank/DDBJ whole genome shotgun (WGS) entry which is preliminary data.</text>
</comment>
<keyword evidence="15" id="KW-1185">Reference proteome</keyword>
<dbReference type="RefSeq" id="WP_344090834.1">
    <property type="nucleotide sequence ID" value="NZ_BAAAHB010000031.1"/>
</dbReference>
<dbReference type="EMBL" id="BAAAHB010000031">
    <property type="protein sequence ID" value="GAA0467281.1"/>
    <property type="molecule type" value="Genomic_DNA"/>
</dbReference>
<dbReference type="InterPro" id="IPR005467">
    <property type="entry name" value="His_kinase_dom"/>
</dbReference>
<dbReference type="CDD" id="cd00082">
    <property type="entry name" value="HisKA"/>
    <property type="match status" value="1"/>
</dbReference>
<dbReference type="EC" id="2.7.13.3" evidence="3"/>
<evidence type="ECO:0000256" key="5">
    <source>
        <dbReference type="ARBA" id="ARBA00022679"/>
    </source>
</evidence>
<gene>
    <name evidence="14" type="ORF">GCM10009544_31910</name>
</gene>
<evidence type="ECO:0000256" key="2">
    <source>
        <dbReference type="ARBA" id="ARBA00004236"/>
    </source>
</evidence>
<dbReference type="PANTHER" id="PTHR45436:SF5">
    <property type="entry name" value="SENSOR HISTIDINE KINASE TRCS"/>
    <property type="match status" value="1"/>
</dbReference>
<evidence type="ECO:0000256" key="1">
    <source>
        <dbReference type="ARBA" id="ARBA00000085"/>
    </source>
</evidence>
<evidence type="ECO:0000259" key="13">
    <source>
        <dbReference type="PROSITE" id="PS50885"/>
    </source>
</evidence>
<evidence type="ECO:0000256" key="6">
    <source>
        <dbReference type="ARBA" id="ARBA00022692"/>
    </source>
</evidence>
<keyword evidence="10 11" id="KW-0472">Membrane</keyword>
<proteinExistence type="predicted"/>
<dbReference type="SMART" id="SM00388">
    <property type="entry name" value="HisKA"/>
    <property type="match status" value="1"/>
</dbReference>
<dbReference type="Proteomes" id="UP001499895">
    <property type="component" value="Unassembled WGS sequence"/>
</dbReference>
<dbReference type="PANTHER" id="PTHR45436">
    <property type="entry name" value="SENSOR HISTIDINE KINASE YKOH"/>
    <property type="match status" value="1"/>
</dbReference>
<keyword evidence="7 14" id="KW-0418">Kinase</keyword>
<keyword evidence="9" id="KW-0902">Two-component regulatory system</keyword>
<name>A0ABN1A4L4_9ACTN</name>
<keyword evidence="4" id="KW-0597">Phosphoprotein</keyword>
<accession>A0ABN1A4L4</accession>
<dbReference type="PROSITE" id="PS50109">
    <property type="entry name" value="HIS_KIN"/>
    <property type="match status" value="1"/>
</dbReference>
<dbReference type="InterPro" id="IPR003594">
    <property type="entry name" value="HATPase_dom"/>
</dbReference>
<dbReference type="SUPFAM" id="SSF47384">
    <property type="entry name" value="Homodimeric domain of signal transducing histidine kinase"/>
    <property type="match status" value="1"/>
</dbReference>
<dbReference type="Pfam" id="PF02518">
    <property type="entry name" value="HATPase_c"/>
    <property type="match status" value="1"/>
</dbReference>
<dbReference type="PROSITE" id="PS50885">
    <property type="entry name" value="HAMP"/>
    <property type="match status" value="1"/>
</dbReference>
<evidence type="ECO:0000256" key="9">
    <source>
        <dbReference type="ARBA" id="ARBA00023012"/>
    </source>
</evidence>
<protein>
    <recommendedName>
        <fullName evidence="3">histidine kinase</fullName>
        <ecNumber evidence="3">2.7.13.3</ecNumber>
    </recommendedName>
</protein>
<evidence type="ECO:0000256" key="7">
    <source>
        <dbReference type="ARBA" id="ARBA00022777"/>
    </source>
</evidence>
<dbReference type="SUPFAM" id="SSF55874">
    <property type="entry name" value="ATPase domain of HSP90 chaperone/DNA topoisomerase II/histidine kinase"/>
    <property type="match status" value="1"/>
</dbReference>
<sequence>MPDPVPRMPGRMLQWWTRLPTRARTACAAGAAALILAGAGAWWLHHDVYATQMTAARGRAWTQARAVAAEVARIQTRDREATSDIIDVWPVVIIGPSGPFASWLPEAFPDAAGTLPAAPASARPGWGTFVPVHFGTPAASCRDNPSRTTSGQPVIDCLSKASALAGQTLDMAGTVVEIPSSSPAPAGRYTVYVAVTRTEAAQTADALIPALAGAVPLAALIVALSAWVATARALRPVEAIRTRLATVDQPGAGTRVPVPAAEDEITRLARTTNDTLDVLDAHADRQRRFIADAAHELRSPVTGLRATLEVALAHPQRPGALANALQATTRLQHLVDDLLTLARLDNTAAPPTTRTRIDLTDLAQELLLELPHTQPGATAHLTLEAPDDPLTVPGDRDQLRRLLRNLLDNAARHASTQVTVTLDSEPGWVECTVRNDGEPIPEADRERIFERFTRLDEARTRDTGGSGLGLAIARDIARHHGGTLTATPTSRGAAFLLRLPG</sequence>
<dbReference type="PRINTS" id="PR00344">
    <property type="entry name" value="BCTRLSENSOR"/>
</dbReference>
<feature type="domain" description="Histidine kinase" evidence="12">
    <location>
        <begin position="292"/>
        <end position="501"/>
    </location>
</feature>
<dbReference type="SMART" id="SM00387">
    <property type="entry name" value="HATPase_c"/>
    <property type="match status" value="1"/>
</dbReference>
<evidence type="ECO:0000256" key="3">
    <source>
        <dbReference type="ARBA" id="ARBA00012438"/>
    </source>
</evidence>
<organism evidence="14 15">
    <name type="scientific">Streptomyces stramineus</name>
    <dbReference type="NCBI Taxonomy" id="173861"/>
    <lineage>
        <taxon>Bacteria</taxon>
        <taxon>Bacillati</taxon>
        <taxon>Actinomycetota</taxon>
        <taxon>Actinomycetes</taxon>
        <taxon>Kitasatosporales</taxon>
        <taxon>Streptomycetaceae</taxon>
        <taxon>Streptomyces</taxon>
    </lineage>
</organism>
<evidence type="ECO:0000256" key="10">
    <source>
        <dbReference type="ARBA" id="ARBA00023136"/>
    </source>
</evidence>
<comment type="catalytic activity">
    <reaction evidence="1">
        <text>ATP + protein L-histidine = ADP + protein N-phospho-L-histidine.</text>
        <dbReference type="EC" id="2.7.13.3"/>
    </reaction>
</comment>
<reference evidence="14 15" key="1">
    <citation type="journal article" date="2019" name="Int. J. Syst. Evol. Microbiol.">
        <title>The Global Catalogue of Microorganisms (GCM) 10K type strain sequencing project: providing services to taxonomists for standard genome sequencing and annotation.</title>
        <authorList>
            <consortium name="The Broad Institute Genomics Platform"/>
            <consortium name="The Broad Institute Genome Sequencing Center for Infectious Disease"/>
            <person name="Wu L."/>
            <person name="Ma J."/>
        </authorList>
    </citation>
    <scope>NUCLEOTIDE SEQUENCE [LARGE SCALE GENOMIC DNA]</scope>
    <source>
        <strain evidence="14 15">JCM 10649</strain>
    </source>
</reference>
<comment type="subcellular location">
    <subcellularLocation>
        <location evidence="2">Cell membrane</location>
    </subcellularLocation>
</comment>
<dbReference type="Gene3D" id="3.30.565.10">
    <property type="entry name" value="Histidine kinase-like ATPase, C-terminal domain"/>
    <property type="match status" value="1"/>
</dbReference>
<dbReference type="InterPro" id="IPR004358">
    <property type="entry name" value="Sig_transdc_His_kin-like_C"/>
</dbReference>